<organism evidence="12 13">
    <name type="scientific">Chondrus crispus</name>
    <name type="common">Carrageen Irish moss</name>
    <name type="synonym">Polymorpha crispa</name>
    <dbReference type="NCBI Taxonomy" id="2769"/>
    <lineage>
        <taxon>Eukaryota</taxon>
        <taxon>Rhodophyta</taxon>
        <taxon>Florideophyceae</taxon>
        <taxon>Rhodymeniophycidae</taxon>
        <taxon>Gigartinales</taxon>
        <taxon>Gigartinaceae</taxon>
        <taxon>Chondrus</taxon>
    </lineage>
</organism>
<dbReference type="Gramene" id="CDF34339">
    <property type="protein sequence ID" value="CDF34339"/>
    <property type="gene ID" value="CHC_T00010128001"/>
</dbReference>
<dbReference type="Gene3D" id="2.130.10.10">
    <property type="entry name" value="YVTN repeat-like/Quinoprotein amine dehydrogenase"/>
    <property type="match status" value="2"/>
</dbReference>
<protein>
    <submittedName>
        <fullName evidence="12">Nucleosome/chromatin assembly complex proteins</fullName>
    </submittedName>
</protein>
<evidence type="ECO:0000256" key="3">
    <source>
        <dbReference type="ARBA" id="ARBA00022574"/>
    </source>
</evidence>
<dbReference type="GeneID" id="17321868"/>
<feature type="domain" description="CAF1B/HIR1 beta-propeller" evidence="11">
    <location>
        <begin position="1"/>
        <end position="418"/>
    </location>
</feature>
<reference evidence="13" key="1">
    <citation type="journal article" date="2013" name="Proc. Natl. Acad. Sci. U.S.A.">
        <title>Genome structure and metabolic features in the red seaweed Chondrus crispus shed light on evolution of the Archaeplastida.</title>
        <authorList>
            <person name="Collen J."/>
            <person name="Porcel B."/>
            <person name="Carre W."/>
            <person name="Ball S.G."/>
            <person name="Chaparro C."/>
            <person name="Tonon T."/>
            <person name="Barbeyron T."/>
            <person name="Michel G."/>
            <person name="Noel B."/>
            <person name="Valentin K."/>
            <person name="Elias M."/>
            <person name="Artiguenave F."/>
            <person name="Arun A."/>
            <person name="Aury J.M."/>
            <person name="Barbosa-Neto J.F."/>
            <person name="Bothwell J.H."/>
            <person name="Bouget F.Y."/>
            <person name="Brillet L."/>
            <person name="Cabello-Hurtado F."/>
            <person name="Capella-Gutierrez S."/>
            <person name="Charrier B."/>
            <person name="Cladiere L."/>
            <person name="Cock J.M."/>
            <person name="Coelho S.M."/>
            <person name="Colleoni C."/>
            <person name="Czjzek M."/>
            <person name="Da Silva C."/>
            <person name="Delage L."/>
            <person name="Denoeud F."/>
            <person name="Deschamps P."/>
            <person name="Dittami S.M."/>
            <person name="Gabaldon T."/>
            <person name="Gachon C.M."/>
            <person name="Groisillier A."/>
            <person name="Herve C."/>
            <person name="Jabbari K."/>
            <person name="Katinka M."/>
            <person name="Kloareg B."/>
            <person name="Kowalczyk N."/>
            <person name="Labadie K."/>
            <person name="Leblanc C."/>
            <person name="Lopez P.J."/>
            <person name="McLachlan D.H."/>
            <person name="Meslet-Cladiere L."/>
            <person name="Moustafa A."/>
            <person name="Nehr Z."/>
            <person name="Nyvall Collen P."/>
            <person name="Panaud O."/>
            <person name="Partensky F."/>
            <person name="Poulain J."/>
            <person name="Rensing S.A."/>
            <person name="Rousvoal S."/>
            <person name="Samson G."/>
            <person name="Symeonidi A."/>
            <person name="Weissenbach J."/>
            <person name="Zambounis A."/>
            <person name="Wincker P."/>
            <person name="Boyen C."/>
        </authorList>
    </citation>
    <scope>NUCLEOTIDE SEQUENCE [LARGE SCALE GENOMIC DNA]</scope>
    <source>
        <strain evidence="13">cv. Stackhouse</strain>
    </source>
</reference>
<evidence type="ECO:0000256" key="6">
    <source>
        <dbReference type="ARBA" id="ARBA00022853"/>
    </source>
</evidence>
<dbReference type="GO" id="GO:0006335">
    <property type="term" value="P:DNA replication-dependent chromatin assembly"/>
    <property type="evidence" value="ECO:0007669"/>
    <property type="project" value="InterPro"/>
</dbReference>
<dbReference type="GO" id="GO:0005634">
    <property type="term" value="C:nucleus"/>
    <property type="evidence" value="ECO:0007669"/>
    <property type="project" value="UniProtKB-SubCell"/>
</dbReference>
<accession>R7Q8I1</accession>
<keyword evidence="4" id="KW-0677">Repeat</keyword>
<dbReference type="AlphaFoldDB" id="R7Q8I1"/>
<feature type="region of interest" description="Disordered" evidence="10">
    <location>
        <begin position="463"/>
        <end position="485"/>
    </location>
</feature>
<dbReference type="GO" id="GO:0033186">
    <property type="term" value="C:CAF-1 complex"/>
    <property type="evidence" value="ECO:0007669"/>
    <property type="project" value="TreeGrafter"/>
</dbReference>
<dbReference type="RefSeq" id="XP_005714158.1">
    <property type="nucleotide sequence ID" value="XM_005714101.1"/>
</dbReference>
<evidence type="ECO:0000256" key="10">
    <source>
        <dbReference type="SAM" id="MobiDB-lite"/>
    </source>
</evidence>
<dbReference type="GO" id="GO:0006281">
    <property type="term" value="P:DNA repair"/>
    <property type="evidence" value="ECO:0007669"/>
    <property type="project" value="UniProtKB-KW"/>
</dbReference>
<dbReference type="InterPro" id="IPR015943">
    <property type="entry name" value="WD40/YVTN_repeat-like_dom_sf"/>
</dbReference>
<keyword evidence="13" id="KW-1185">Reference proteome</keyword>
<keyword evidence="5" id="KW-0227">DNA damage</keyword>
<keyword evidence="7" id="KW-0234">DNA repair</keyword>
<dbReference type="InterPro" id="IPR036322">
    <property type="entry name" value="WD40_repeat_dom_sf"/>
</dbReference>
<gene>
    <name evidence="12" type="ORF">CHC_T00010128001</name>
</gene>
<evidence type="ECO:0000256" key="1">
    <source>
        <dbReference type="ARBA" id="ARBA00004123"/>
    </source>
</evidence>
<sequence length="485" mass="53179">MQANLLEIAWHDKAPVWSIDISQSNRVVTAGGDKVARVWRLSNTPALRVKPVEWLCDLRAHLTTVNIARFSRSGLAIATAADQGDIVIWRLSSDTDAAAAPTPLQVASEGTDAAPTPQERWVHETTLRGHHQDVLDLCWSSDGSTLISASVDNTINIWDACNPSARPNVIRAHSNYVQGVAIDPLSKVIASLGNDRALRIFAKAGAVPWAQVAVATAITADSKLFANDTQFKTFFRRLHWSPDGSVLACPSGLQFPESERMFAVHLFARNHWSLPAVQCGGLKTPACAVRFSPVLYALRQQETISDDKTTVQSHSQSCPSSSSVQRDGEVSSNDVEKNKPQKKPEPFEGFTYRMIFAVVCANEILFYDTDALTRPFATVEGLHCAEHTDVAWSEDGLTVMLSSVDGYVSVITFAEEDLGSRLGEQQMPRWLREYSLQRQHLDTGRPVNATRVIVPNAVTPRSSKVLPRSDSKNMKADAAVPVKIS</sequence>
<feature type="compositionally biased region" description="Basic and acidic residues" evidence="10">
    <location>
        <begin position="326"/>
        <end position="343"/>
    </location>
</feature>
<dbReference type="InterPro" id="IPR055410">
    <property type="entry name" value="Beta-prop_CAF1B_HIR1"/>
</dbReference>
<dbReference type="SUPFAM" id="SSF50978">
    <property type="entry name" value="WD40 repeat-like"/>
    <property type="match status" value="1"/>
</dbReference>
<feature type="repeat" description="WD" evidence="9">
    <location>
        <begin position="58"/>
        <end position="99"/>
    </location>
</feature>
<dbReference type="Proteomes" id="UP000012073">
    <property type="component" value="Unassembled WGS sequence"/>
</dbReference>
<evidence type="ECO:0000256" key="5">
    <source>
        <dbReference type="ARBA" id="ARBA00022763"/>
    </source>
</evidence>
<keyword evidence="3 9" id="KW-0853">WD repeat</keyword>
<dbReference type="PhylomeDB" id="R7Q8I1"/>
<evidence type="ECO:0000259" key="11">
    <source>
        <dbReference type="Pfam" id="PF24105"/>
    </source>
</evidence>
<evidence type="ECO:0000256" key="2">
    <source>
        <dbReference type="ARBA" id="ARBA00007306"/>
    </source>
</evidence>
<proteinExistence type="inferred from homology"/>
<dbReference type="OMA" id="QIYWHES"/>
<dbReference type="PROSITE" id="PS50294">
    <property type="entry name" value="WD_REPEATS_REGION"/>
    <property type="match status" value="1"/>
</dbReference>
<dbReference type="EMBL" id="HG001685">
    <property type="protein sequence ID" value="CDF34339.1"/>
    <property type="molecule type" value="Genomic_DNA"/>
</dbReference>
<dbReference type="SMART" id="SM00320">
    <property type="entry name" value="WD40"/>
    <property type="match status" value="5"/>
</dbReference>
<dbReference type="STRING" id="2769.R7Q8I1"/>
<evidence type="ECO:0000256" key="8">
    <source>
        <dbReference type="ARBA" id="ARBA00023242"/>
    </source>
</evidence>
<dbReference type="InterPro" id="IPR045145">
    <property type="entry name" value="PTHR15271"/>
</dbReference>
<feature type="region of interest" description="Disordered" evidence="10">
    <location>
        <begin position="307"/>
        <end position="343"/>
    </location>
</feature>
<dbReference type="OrthoDB" id="71227at2759"/>
<comment type="similarity">
    <text evidence="2">Belongs to the WD repeat HIR1 family.</text>
</comment>
<keyword evidence="6" id="KW-0156">Chromatin regulator</keyword>
<dbReference type="InterPro" id="IPR001680">
    <property type="entry name" value="WD40_rpt"/>
</dbReference>
<name>R7Q8I1_CHOCR</name>
<dbReference type="PANTHER" id="PTHR15271:SF4">
    <property type="entry name" value="CHROMATIN ASSEMBLY FACTOR 1 SUBUNIT B"/>
    <property type="match status" value="1"/>
</dbReference>
<evidence type="ECO:0000313" key="13">
    <source>
        <dbReference type="Proteomes" id="UP000012073"/>
    </source>
</evidence>
<dbReference type="PROSITE" id="PS50082">
    <property type="entry name" value="WD_REPEATS_2"/>
    <property type="match status" value="2"/>
</dbReference>
<dbReference type="Pfam" id="PF24105">
    <property type="entry name" value="Beta-prop_CAF1B_HIR1"/>
    <property type="match status" value="1"/>
</dbReference>
<evidence type="ECO:0000256" key="4">
    <source>
        <dbReference type="ARBA" id="ARBA00022737"/>
    </source>
</evidence>
<comment type="subcellular location">
    <subcellularLocation>
        <location evidence="1">Nucleus</location>
    </subcellularLocation>
</comment>
<dbReference type="KEGG" id="ccp:CHC_T00010128001"/>
<evidence type="ECO:0000256" key="7">
    <source>
        <dbReference type="ARBA" id="ARBA00023204"/>
    </source>
</evidence>
<dbReference type="GO" id="GO:0006334">
    <property type="term" value="P:nucleosome assembly"/>
    <property type="evidence" value="ECO:0007669"/>
    <property type="project" value="TreeGrafter"/>
</dbReference>
<feature type="repeat" description="WD" evidence="9">
    <location>
        <begin position="127"/>
        <end position="159"/>
    </location>
</feature>
<evidence type="ECO:0000256" key="9">
    <source>
        <dbReference type="PROSITE-ProRule" id="PRU00221"/>
    </source>
</evidence>
<feature type="compositionally biased region" description="Low complexity" evidence="10">
    <location>
        <begin position="312"/>
        <end position="325"/>
    </location>
</feature>
<dbReference type="PANTHER" id="PTHR15271">
    <property type="entry name" value="CHROMATIN ASSEMBLY FACTOR 1 SUBUNIT B"/>
    <property type="match status" value="1"/>
</dbReference>
<keyword evidence="8" id="KW-0539">Nucleus</keyword>
<evidence type="ECO:0000313" key="12">
    <source>
        <dbReference type="EMBL" id="CDF34339.1"/>
    </source>
</evidence>